<dbReference type="GO" id="GO:0000160">
    <property type="term" value="P:phosphorelay signal transduction system"/>
    <property type="evidence" value="ECO:0007669"/>
    <property type="project" value="UniProtKB-KW"/>
</dbReference>
<evidence type="ECO:0000256" key="4">
    <source>
        <dbReference type="ARBA" id="ARBA00022777"/>
    </source>
</evidence>
<dbReference type="Pfam" id="PF02518">
    <property type="entry name" value="HATPase_c"/>
    <property type="match status" value="1"/>
</dbReference>
<dbReference type="EMBL" id="VSSQ01053745">
    <property type="protein sequence ID" value="MPN07743.1"/>
    <property type="molecule type" value="Genomic_DNA"/>
</dbReference>
<evidence type="ECO:0000256" key="5">
    <source>
        <dbReference type="ARBA" id="ARBA00023012"/>
    </source>
</evidence>
<dbReference type="CDD" id="cd00075">
    <property type="entry name" value="HATPase"/>
    <property type="match status" value="1"/>
</dbReference>
<dbReference type="InterPro" id="IPR005467">
    <property type="entry name" value="His_kinase_dom"/>
</dbReference>
<evidence type="ECO:0000259" key="6">
    <source>
        <dbReference type="PROSITE" id="PS50109"/>
    </source>
</evidence>
<accession>A0A645F5B3</accession>
<gene>
    <name evidence="7" type="primary">walK_17</name>
    <name evidence="7" type="ORF">SDC9_155015</name>
</gene>
<sequence>MKFTPEGGCVDIRLQKNERTAVFVIRDDGYGISPESQRHIFDKFYQGDLSHAASGNGLGLSIARRVVTLHGGDIRCQSEEGAGTAFTVELPLS</sequence>
<keyword evidence="3 7" id="KW-0808">Transferase</keyword>
<keyword evidence="5" id="KW-0902">Two-component regulatory system</keyword>
<dbReference type="SMART" id="SM00387">
    <property type="entry name" value="HATPase_c"/>
    <property type="match status" value="1"/>
</dbReference>
<dbReference type="PANTHER" id="PTHR43711:SF26">
    <property type="entry name" value="SENSOR HISTIDINE KINASE RCSC"/>
    <property type="match status" value="1"/>
</dbReference>
<dbReference type="AlphaFoldDB" id="A0A645F5B3"/>
<protein>
    <recommendedName>
        <fullName evidence="2">histidine kinase</fullName>
        <ecNumber evidence="2">2.7.13.3</ecNumber>
    </recommendedName>
</protein>
<reference evidence="7" key="1">
    <citation type="submission" date="2019-08" db="EMBL/GenBank/DDBJ databases">
        <authorList>
            <person name="Kucharzyk K."/>
            <person name="Murdoch R.W."/>
            <person name="Higgins S."/>
            <person name="Loffler F."/>
        </authorList>
    </citation>
    <scope>NUCLEOTIDE SEQUENCE</scope>
</reference>
<keyword evidence="4 7" id="KW-0418">Kinase</keyword>
<evidence type="ECO:0000256" key="1">
    <source>
        <dbReference type="ARBA" id="ARBA00000085"/>
    </source>
</evidence>
<dbReference type="PROSITE" id="PS50109">
    <property type="entry name" value="HIS_KIN"/>
    <property type="match status" value="1"/>
</dbReference>
<dbReference type="InterPro" id="IPR004358">
    <property type="entry name" value="Sig_transdc_His_kin-like_C"/>
</dbReference>
<dbReference type="EC" id="2.7.13.3" evidence="2"/>
<evidence type="ECO:0000256" key="2">
    <source>
        <dbReference type="ARBA" id="ARBA00012438"/>
    </source>
</evidence>
<organism evidence="7">
    <name type="scientific">bioreactor metagenome</name>
    <dbReference type="NCBI Taxonomy" id="1076179"/>
    <lineage>
        <taxon>unclassified sequences</taxon>
        <taxon>metagenomes</taxon>
        <taxon>ecological metagenomes</taxon>
    </lineage>
</organism>
<dbReference type="InterPro" id="IPR050736">
    <property type="entry name" value="Sensor_HK_Regulatory"/>
</dbReference>
<evidence type="ECO:0000256" key="3">
    <source>
        <dbReference type="ARBA" id="ARBA00022679"/>
    </source>
</evidence>
<dbReference type="Gene3D" id="3.30.565.10">
    <property type="entry name" value="Histidine kinase-like ATPase, C-terminal domain"/>
    <property type="match status" value="1"/>
</dbReference>
<dbReference type="GO" id="GO:0004673">
    <property type="term" value="F:protein histidine kinase activity"/>
    <property type="evidence" value="ECO:0007669"/>
    <property type="project" value="UniProtKB-EC"/>
</dbReference>
<dbReference type="InterPro" id="IPR036890">
    <property type="entry name" value="HATPase_C_sf"/>
</dbReference>
<comment type="catalytic activity">
    <reaction evidence="1">
        <text>ATP + protein L-histidine = ADP + protein N-phospho-L-histidine.</text>
        <dbReference type="EC" id="2.7.13.3"/>
    </reaction>
</comment>
<dbReference type="PRINTS" id="PR00344">
    <property type="entry name" value="BCTRLSENSOR"/>
</dbReference>
<comment type="caution">
    <text evidence="7">The sequence shown here is derived from an EMBL/GenBank/DDBJ whole genome shotgun (WGS) entry which is preliminary data.</text>
</comment>
<dbReference type="InterPro" id="IPR003594">
    <property type="entry name" value="HATPase_dom"/>
</dbReference>
<name>A0A645F5B3_9ZZZZ</name>
<feature type="domain" description="Histidine kinase" evidence="6">
    <location>
        <begin position="1"/>
        <end position="93"/>
    </location>
</feature>
<dbReference type="SUPFAM" id="SSF55874">
    <property type="entry name" value="ATPase domain of HSP90 chaperone/DNA topoisomerase II/histidine kinase"/>
    <property type="match status" value="1"/>
</dbReference>
<dbReference type="PANTHER" id="PTHR43711">
    <property type="entry name" value="TWO-COMPONENT HISTIDINE KINASE"/>
    <property type="match status" value="1"/>
</dbReference>
<evidence type="ECO:0000313" key="7">
    <source>
        <dbReference type="EMBL" id="MPN07743.1"/>
    </source>
</evidence>
<proteinExistence type="predicted"/>